<dbReference type="InterPro" id="IPR000719">
    <property type="entry name" value="Prot_kinase_dom"/>
</dbReference>
<keyword evidence="1" id="KW-0067">ATP-binding</keyword>
<evidence type="ECO:0000313" key="3">
    <source>
        <dbReference type="EMBL" id="VDM66506.1"/>
    </source>
</evidence>
<evidence type="ECO:0000259" key="2">
    <source>
        <dbReference type="PROSITE" id="PS50011"/>
    </source>
</evidence>
<dbReference type="PROSITE" id="PS50011">
    <property type="entry name" value="PROTEIN_KINASE_DOM"/>
    <property type="match status" value="1"/>
</dbReference>
<feature type="binding site" evidence="1">
    <location>
        <position position="54"/>
    </location>
    <ligand>
        <name>ATP</name>
        <dbReference type="ChEBI" id="CHEBI:30616"/>
    </ligand>
</feature>
<dbReference type="InterPro" id="IPR011009">
    <property type="entry name" value="Kinase-like_dom_sf"/>
</dbReference>
<proteinExistence type="predicted"/>
<dbReference type="OrthoDB" id="1405469at2759"/>
<dbReference type="AlphaFoldDB" id="A0A3P7IAG9"/>
<sequence>MGADVSFTGLLGSPTISHMGGREEYKIVGVLGSGGFGDVYKVRQSETGQFYALKTEDVDIDSRLNRLKDTMVRQALSAIFLIRDVLFLRGRAVILLG</sequence>
<dbReference type="PROSITE" id="PS00107">
    <property type="entry name" value="PROTEIN_KINASE_ATP"/>
    <property type="match status" value="1"/>
</dbReference>
<dbReference type="Gene3D" id="3.30.200.20">
    <property type="entry name" value="Phosphorylase Kinase, domain 1"/>
    <property type="match status" value="1"/>
</dbReference>
<organism evidence="3 4">
    <name type="scientific">Strongylus vulgaris</name>
    <name type="common">Blood worm</name>
    <dbReference type="NCBI Taxonomy" id="40348"/>
    <lineage>
        <taxon>Eukaryota</taxon>
        <taxon>Metazoa</taxon>
        <taxon>Ecdysozoa</taxon>
        <taxon>Nematoda</taxon>
        <taxon>Chromadorea</taxon>
        <taxon>Rhabditida</taxon>
        <taxon>Rhabditina</taxon>
        <taxon>Rhabditomorpha</taxon>
        <taxon>Strongyloidea</taxon>
        <taxon>Strongylidae</taxon>
        <taxon>Strongylus</taxon>
    </lineage>
</organism>
<protein>
    <recommendedName>
        <fullName evidence="2">Protein kinase domain-containing protein</fullName>
    </recommendedName>
</protein>
<dbReference type="EMBL" id="UYYB01002983">
    <property type="protein sequence ID" value="VDM66506.1"/>
    <property type="molecule type" value="Genomic_DNA"/>
</dbReference>
<dbReference type="SUPFAM" id="SSF56112">
    <property type="entry name" value="Protein kinase-like (PK-like)"/>
    <property type="match status" value="1"/>
</dbReference>
<keyword evidence="1" id="KW-0547">Nucleotide-binding</keyword>
<dbReference type="GO" id="GO:0004672">
    <property type="term" value="F:protein kinase activity"/>
    <property type="evidence" value="ECO:0007669"/>
    <property type="project" value="InterPro"/>
</dbReference>
<evidence type="ECO:0000313" key="4">
    <source>
        <dbReference type="Proteomes" id="UP000270094"/>
    </source>
</evidence>
<accession>A0A3P7IAG9</accession>
<keyword evidence="4" id="KW-1185">Reference proteome</keyword>
<evidence type="ECO:0000256" key="1">
    <source>
        <dbReference type="PROSITE-ProRule" id="PRU10141"/>
    </source>
</evidence>
<name>A0A3P7IAG9_STRVU</name>
<feature type="domain" description="Protein kinase" evidence="2">
    <location>
        <begin position="25"/>
        <end position="97"/>
    </location>
</feature>
<gene>
    <name evidence="3" type="ORF">SVUK_LOCUS1504</name>
</gene>
<dbReference type="GO" id="GO:0005524">
    <property type="term" value="F:ATP binding"/>
    <property type="evidence" value="ECO:0007669"/>
    <property type="project" value="UniProtKB-UniRule"/>
</dbReference>
<dbReference type="InterPro" id="IPR017441">
    <property type="entry name" value="Protein_kinase_ATP_BS"/>
</dbReference>
<reference evidence="3 4" key="1">
    <citation type="submission" date="2018-11" db="EMBL/GenBank/DDBJ databases">
        <authorList>
            <consortium name="Pathogen Informatics"/>
        </authorList>
    </citation>
    <scope>NUCLEOTIDE SEQUENCE [LARGE SCALE GENOMIC DNA]</scope>
</reference>
<dbReference type="Proteomes" id="UP000270094">
    <property type="component" value="Unassembled WGS sequence"/>
</dbReference>